<dbReference type="AlphaFoldDB" id="A0A6N7R0A1"/>
<evidence type="ECO:0000313" key="2">
    <source>
        <dbReference type="EMBL" id="MRI66521.1"/>
    </source>
</evidence>
<gene>
    <name evidence="2" type="ORF">GH885_09175</name>
</gene>
<evidence type="ECO:0000256" key="1">
    <source>
        <dbReference type="SAM" id="Phobius"/>
    </source>
</evidence>
<feature type="transmembrane region" description="Helical" evidence="1">
    <location>
        <begin position="12"/>
        <end position="34"/>
    </location>
</feature>
<keyword evidence="1" id="KW-0472">Membrane</keyword>
<evidence type="ECO:0000313" key="3">
    <source>
        <dbReference type="Proteomes" id="UP000435187"/>
    </source>
</evidence>
<feature type="transmembrane region" description="Helical" evidence="1">
    <location>
        <begin position="54"/>
        <end position="74"/>
    </location>
</feature>
<keyword evidence="1" id="KW-1133">Transmembrane helix</keyword>
<accession>A0A6N7R0A1</accession>
<organism evidence="2 3">
    <name type="scientific">Gracilibacillus thailandensis</name>
    <dbReference type="NCBI Taxonomy" id="563735"/>
    <lineage>
        <taxon>Bacteria</taxon>
        <taxon>Bacillati</taxon>
        <taxon>Bacillota</taxon>
        <taxon>Bacilli</taxon>
        <taxon>Bacillales</taxon>
        <taxon>Bacillaceae</taxon>
        <taxon>Gracilibacillus</taxon>
    </lineage>
</organism>
<keyword evidence="3" id="KW-1185">Reference proteome</keyword>
<proteinExistence type="predicted"/>
<dbReference type="RefSeq" id="WP_153835216.1">
    <property type="nucleotide sequence ID" value="NZ_JBHUMW010000077.1"/>
</dbReference>
<keyword evidence="1" id="KW-0812">Transmembrane</keyword>
<sequence>MVALMQAVKKTVLVMFLLILFIAFSTLCGIVFLVMFQWFMQTDFYLGVVGSVEFWKWVLGVPLVIIFFAFCANVA</sequence>
<protein>
    <submittedName>
        <fullName evidence="2">Uncharacterized protein</fullName>
    </submittedName>
</protein>
<dbReference type="Proteomes" id="UP000435187">
    <property type="component" value="Unassembled WGS sequence"/>
</dbReference>
<dbReference type="EMBL" id="WJEE01000016">
    <property type="protein sequence ID" value="MRI66521.1"/>
    <property type="molecule type" value="Genomic_DNA"/>
</dbReference>
<name>A0A6N7R0A1_9BACI</name>
<reference evidence="2 3" key="1">
    <citation type="submission" date="2019-10" db="EMBL/GenBank/DDBJ databases">
        <title>Gracilibacillus salitolerans sp. nov., a moderate halophile isolated from a saline soil in northwest China.</title>
        <authorList>
            <person name="Gan L."/>
        </authorList>
    </citation>
    <scope>NUCLEOTIDE SEQUENCE [LARGE SCALE GENOMIC DNA]</scope>
    <source>
        <strain evidence="2 3">TP2-8</strain>
    </source>
</reference>
<comment type="caution">
    <text evidence="2">The sequence shown here is derived from an EMBL/GenBank/DDBJ whole genome shotgun (WGS) entry which is preliminary data.</text>
</comment>